<proteinExistence type="predicted"/>
<keyword evidence="2" id="KW-1185">Reference proteome</keyword>
<sequence length="69" mass="7500">MLQRTLYAHTSAGTKSISLFAPLTPDRFHGVIKKTKALWKALRKVAVPFRLSHSPAASADGMEVSSECS</sequence>
<name>A0A2P9ABN3_9HYPH</name>
<evidence type="ECO:0000313" key="1">
    <source>
        <dbReference type="EMBL" id="SJM28555.1"/>
    </source>
</evidence>
<reference evidence="2" key="1">
    <citation type="submission" date="2016-12" db="EMBL/GenBank/DDBJ databases">
        <authorList>
            <person name="Brunel B."/>
        </authorList>
    </citation>
    <scope>NUCLEOTIDE SEQUENCE [LARGE SCALE GENOMIC DNA]</scope>
</reference>
<accession>A0A2P9ABN3</accession>
<dbReference type="Proteomes" id="UP000245698">
    <property type="component" value="Unassembled WGS sequence"/>
</dbReference>
<organism evidence="1 2">
    <name type="scientific">Mesorhizobium delmotii</name>
    <dbReference type="NCBI Taxonomy" id="1631247"/>
    <lineage>
        <taxon>Bacteria</taxon>
        <taxon>Pseudomonadati</taxon>
        <taxon>Pseudomonadota</taxon>
        <taxon>Alphaproteobacteria</taxon>
        <taxon>Hyphomicrobiales</taxon>
        <taxon>Phyllobacteriaceae</taxon>
        <taxon>Mesorhizobium</taxon>
    </lineage>
</organism>
<dbReference type="EMBL" id="FUIG01000013">
    <property type="protein sequence ID" value="SJM28555.1"/>
    <property type="molecule type" value="Genomic_DNA"/>
</dbReference>
<dbReference type="AlphaFoldDB" id="A0A2P9ABN3"/>
<protein>
    <submittedName>
        <fullName evidence="1">Uncharacterized protein</fullName>
    </submittedName>
</protein>
<gene>
    <name evidence="1" type="ORF">BQ8482_110485</name>
</gene>
<evidence type="ECO:0000313" key="2">
    <source>
        <dbReference type="Proteomes" id="UP000245698"/>
    </source>
</evidence>